<dbReference type="Proteomes" id="UP000001075">
    <property type="component" value="Unassembled WGS sequence"/>
</dbReference>
<evidence type="ECO:0000313" key="3">
    <source>
        <dbReference type="Proteomes" id="UP000001075"/>
    </source>
</evidence>
<dbReference type="InParanoid" id="G3HCI5"/>
<protein>
    <submittedName>
        <fullName evidence="2">Uncharacterized protein</fullName>
    </submittedName>
</protein>
<name>G3HCI5_CRIGR</name>
<sequence length="75" mass="8829">MLKVSHQGVLDNSRFTYSLNIYYMPCMVLKYFGVKKIQWLNILVHLFTEHLSPRNIPTANSRHHYPLGPTQKRVS</sequence>
<reference evidence="3" key="1">
    <citation type="journal article" date="2011" name="Nat. Biotechnol.">
        <title>The genomic sequence of the Chinese hamster ovary (CHO)-K1 cell line.</title>
        <authorList>
            <person name="Xu X."/>
            <person name="Nagarajan H."/>
            <person name="Lewis N.E."/>
            <person name="Pan S."/>
            <person name="Cai Z."/>
            <person name="Liu X."/>
            <person name="Chen W."/>
            <person name="Xie M."/>
            <person name="Wang W."/>
            <person name="Hammond S."/>
            <person name="Andersen M.R."/>
            <person name="Neff N."/>
            <person name="Passarelli B."/>
            <person name="Koh W."/>
            <person name="Fan H.C."/>
            <person name="Wang J."/>
            <person name="Gui Y."/>
            <person name="Lee K.H."/>
            <person name="Betenbaugh M.J."/>
            <person name="Quake S.R."/>
            <person name="Famili I."/>
            <person name="Palsson B.O."/>
            <person name="Wang J."/>
        </authorList>
    </citation>
    <scope>NUCLEOTIDE SEQUENCE [LARGE SCALE GENOMIC DNA]</scope>
    <source>
        <strain evidence="3">CHO K1 cell line</strain>
    </source>
</reference>
<dbReference type="EMBL" id="JH000282">
    <property type="protein sequence ID" value="EGV93722.1"/>
    <property type="molecule type" value="Genomic_DNA"/>
</dbReference>
<proteinExistence type="predicted"/>
<dbReference type="AlphaFoldDB" id="G3HCI5"/>
<gene>
    <name evidence="2" type="ORF">I79_008196</name>
</gene>
<evidence type="ECO:0000256" key="1">
    <source>
        <dbReference type="SAM" id="MobiDB-lite"/>
    </source>
</evidence>
<evidence type="ECO:0000313" key="2">
    <source>
        <dbReference type="EMBL" id="EGV93722.1"/>
    </source>
</evidence>
<accession>G3HCI5</accession>
<feature type="region of interest" description="Disordered" evidence="1">
    <location>
        <begin position="54"/>
        <end position="75"/>
    </location>
</feature>
<organism evidence="2 3">
    <name type="scientific">Cricetulus griseus</name>
    <name type="common">Chinese hamster</name>
    <name type="synonym">Cricetulus barabensis griseus</name>
    <dbReference type="NCBI Taxonomy" id="10029"/>
    <lineage>
        <taxon>Eukaryota</taxon>
        <taxon>Metazoa</taxon>
        <taxon>Chordata</taxon>
        <taxon>Craniata</taxon>
        <taxon>Vertebrata</taxon>
        <taxon>Euteleostomi</taxon>
        <taxon>Mammalia</taxon>
        <taxon>Eutheria</taxon>
        <taxon>Euarchontoglires</taxon>
        <taxon>Glires</taxon>
        <taxon>Rodentia</taxon>
        <taxon>Myomorpha</taxon>
        <taxon>Muroidea</taxon>
        <taxon>Cricetidae</taxon>
        <taxon>Cricetinae</taxon>
        <taxon>Cricetulus</taxon>
    </lineage>
</organism>